<feature type="region of interest" description="Disordered" evidence="8">
    <location>
        <begin position="311"/>
        <end position="351"/>
    </location>
</feature>
<evidence type="ECO:0000256" key="5">
    <source>
        <dbReference type="ARBA" id="ARBA00022833"/>
    </source>
</evidence>
<reference evidence="10 11" key="1">
    <citation type="journal article" date="2016" name="Genome Biol. Evol.">
        <title>Divergent and convergent evolution of fungal pathogenicity.</title>
        <authorList>
            <person name="Shang Y."/>
            <person name="Xiao G."/>
            <person name="Zheng P."/>
            <person name="Cen K."/>
            <person name="Zhan S."/>
            <person name="Wang C."/>
        </authorList>
    </citation>
    <scope>NUCLEOTIDE SEQUENCE [LARGE SCALE GENOMIC DNA]</scope>
    <source>
        <strain evidence="10 11">RCEF 264</strain>
    </source>
</reference>
<feature type="compositionally biased region" description="Polar residues" evidence="8">
    <location>
        <begin position="487"/>
        <end position="497"/>
    </location>
</feature>
<evidence type="ECO:0000256" key="2">
    <source>
        <dbReference type="ARBA" id="ARBA00022723"/>
    </source>
</evidence>
<evidence type="ECO:0000256" key="8">
    <source>
        <dbReference type="SAM" id="MobiDB-lite"/>
    </source>
</evidence>
<keyword evidence="5" id="KW-0862">Zinc</keyword>
<dbReference type="SUPFAM" id="SSF57667">
    <property type="entry name" value="beta-beta-alpha zinc fingers"/>
    <property type="match status" value="1"/>
</dbReference>
<dbReference type="InterPro" id="IPR013087">
    <property type="entry name" value="Znf_C2H2_type"/>
</dbReference>
<dbReference type="GO" id="GO:0000978">
    <property type="term" value="F:RNA polymerase II cis-regulatory region sequence-specific DNA binding"/>
    <property type="evidence" value="ECO:0007669"/>
    <property type="project" value="InterPro"/>
</dbReference>
<dbReference type="GO" id="GO:0000785">
    <property type="term" value="C:chromatin"/>
    <property type="evidence" value="ECO:0007669"/>
    <property type="project" value="TreeGrafter"/>
</dbReference>
<dbReference type="FunFam" id="3.30.160.60:FF:000100">
    <property type="entry name" value="Zinc finger 45-like"/>
    <property type="match status" value="1"/>
</dbReference>
<evidence type="ECO:0000256" key="1">
    <source>
        <dbReference type="ARBA" id="ARBA00004123"/>
    </source>
</evidence>
<dbReference type="Pfam" id="PF04082">
    <property type="entry name" value="Fungal_trans"/>
    <property type="match status" value="1"/>
</dbReference>
<dbReference type="Gene3D" id="3.30.160.60">
    <property type="entry name" value="Classic Zinc Finger"/>
    <property type="match status" value="2"/>
</dbReference>
<dbReference type="PROSITE" id="PS50157">
    <property type="entry name" value="ZINC_FINGER_C2H2_2"/>
    <property type="match status" value="2"/>
</dbReference>
<evidence type="ECO:0000313" key="10">
    <source>
        <dbReference type="EMBL" id="OAA54575.1"/>
    </source>
</evidence>
<evidence type="ECO:0000256" key="3">
    <source>
        <dbReference type="ARBA" id="ARBA00022737"/>
    </source>
</evidence>
<accession>A0A162IAX7</accession>
<dbReference type="AlphaFoldDB" id="A0A162IAX7"/>
<dbReference type="InterPro" id="IPR036236">
    <property type="entry name" value="Znf_C2H2_sf"/>
</dbReference>
<feature type="compositionally biased region" description="Low complexity" evidence="8">
    <location>
        <begin position="196"/>
        <end position="212"/>
    </location>
</feature>
<proteinExistence type="predicted"/>
<sequence>MTQTAGATAARPLKTPRRFECIRCQKHFSRLEHLQRHDRTHTRERPFSCDQCPSSFTRSDLLIRHGRLSHNKERRGAPSQIASPRPDAGSARTTRSERATRRVRAPSSTGQEEVEDSGGFTGVPLASPSHRSVRSPPHELGEDATRHAAFPPLFVDHTLPSTDGYRTPLETLSLAAAGHAGFQPPRSGLDQASSGPPAAAMLEEPAPTTEPADVAMPSSSADAPMYPFSLDNPPLFGNLDVSFDSFAAYLETEPPPLSSTQAPSYFLPTEQQGFSTDLFSTPGDAMYDPSGAAMRRTGLDNNAQTALEEQTSFSRFGSRLPSLQPEEDTDAAGQSSRAADPHSSHHQTVARRRVWDISTEDRQGMLRELATFRTVPQSFQLPTKMSLARYIRAYVNGFQEHLPFLHTQSMTVEDSAVELLLAMAAVGAQYCFEARRGVELFHAARAIATERIRRRDARAVFQRQQQPQQLQQQQQQRQQHYGEPDGYSTQSPLSAISSPMVPGHAAIGPLGLPSEAGSAAEANVRPREDLMQSAQALLILMAMATWAKHREILREALAIQSVLASIIRDDGLRMPELDQEDNTTNSTTTSWTEWIREESMLRTKYIVFCFFNLHSIVYDIPPLLLNAEIAMRLPCSTAAFRANSESRWREAMARSKVDTPPTQFQDALRWLFSRTSSDPTPHDGVQCHSALGSYILIHAINQHIFLVRQTARGRGDERELTDDEAAPLELALRRWQVNWNCSPESAMDPSDPNGPVAFNATALFRLAYIRLNVDTGPGRALGTRDPVQIARALSEMPAIKRAPKLVRALLHSAHALSIPVKIGVRLVSKTQSFIWSIQQSLCSLECAILLSKWLETVSVALRQPQPADPPISEDERKILSLVMAMLDETEFAVPREAPLVSSTTAKQLSAAVLRVWATVFCGPQTWAIVDVIGSSLHLYAAMLESS</sequence>
<dbReference type="OrthoDB" id="654211at2759"/>
<evidence type="ECO:0000256" key="4">
    <source>
        <dbReference type="ARBA" id="ARBA00022771"/>
    </source>
</evidence>
<dbReference type="InterPro" id="IPR007219">
    <property type="entry name" value="XnlR_reg_dom"/>
</dbReference>
<keyword evidence="10" id="KW-0238">DNA-binding</keyword>
<dbReference type="STRING" id="1081102.A0A162IAX7"/>
<feature type="region of interest" description="Disordered" evidence="8">
    <location>
        <begin position="180"/>
        <end position="218"/>
    </location>
</feature>
<feature type="domain" description="C2H2-type" evidence="9">
    <location>
        <begin position="47"/>
        <end position="75"/>
    </location>
</feature>
<evidence type="ECO:0000313" key="11">
    <source>
        <dbReference type="Proteomes" id="UP000076874"/>
    </source>
</evidence>
<keyword evidence="4 7" id="KW-0863">Zinc-finger</keyword>
<keyword evidence="2" id="KW-0479">Metal-binding</keyword>
<comment type="subcellular location">
    <subcellularLocation>
        <location evidence="1">Nucleus</location>
    </subcellularLocation>
</comment>
<dbReference type="SMART" id="SM00355">
    <property type="entry name" value="ZnF_C2H2"/>
    <property type="match status" value="2"/>
</dbReference>
<dbReference type="EMBL" id="AZHD01000023">
    <property type="protein sequence ID" value="OAA54575.1"/>
    <property type="molecule type" value="Genomic_DNA"/>
</dbReference>
<feature type="domain" description="C2H2-type" evidence="9">
    <location>
        <begin position="19"/>
        <end position="46"/>
    </location>
</feature>
<dbReference type="InterPro" id="IPR051059">
    <property type="entry name" value="VerF-like"/>
</dbReference>
<dbReference type="GO" id="GO:0008270">
    <property type="term" value="F:zinc ion binding"/>
    <property type="evidence" value="ECO:0007669"/>
    <property type="project" value="UniProtKB-KW"/>
</dbReference>
<feature type="compositionally biased region" description="Low complexity" evidence="8">
    <location>
        <begin position="462"/>
        <end position="479"/>
    </location>
</feature>
<dbReference type="PROSITE" id="PS00028">
    <property type="entry name" value="ZINC_FINGER_C2H2_1"/>
    <property type="match status" value="2"/>
</dbReference>
<dbReference type="PANTHER" id="PTHR40626:SF10">
    <property type="entry name" value="C2H2-TYPE DOMAIN-CONTAINING PROTEIN"/>
    <property type="match status" value="1"/>
</dbReference>
<feature type="region of interest" description="Disordered" evidence="8">
    <location>
        <begin position="274"/>
        <end position="296"/>
    </location>
</feature>
<feature type="region of interest" description="Disordered" evidence="8">
    <location>
        <begin position="67"/>
        <end position="142"/>
    </location>
</feature>
<organism evidence="10 11">
    <name type="scientific">Niveomyces insectorum RCEF 264</name>
    <dbReference type="NCBI Taxonomy" id="1081102"/>
    <lineage>
        <taxon>Eukaryota</taxon>
        <taxon>Fungi</taxon>
        <taxon>Dikarya</taxon>
        <taxon>Ascomycota</taxon>
        <taxon>Pezizomycotina</taxon>
        <taxon>Sordariomycetes</taxon>
        <taxon>Hypocreomycetidae</taxon>
        <taxon>Hypocreales</taxon>
        <taxon>Cordycipitaceae</taxon>
        <taxon>Niveomyces</taxon>
    </lineage>
</organism>
<evidence type="ECO:0000259" key="9">
    <source>
        <dbReference type="PROSITE" id="PS50157"/>
    </source>
</evidence>
<dbReference type="Proteomes" id="UP000076874">
    <property type="component" value="Unassembled WGS sequence"/>
</dbReference>
<gene>
    <name evidence="10" type="ORF">SPI_08821</name>
</gene>
<keyword evidence="3" id="KW-0677">Repeat</keyword>
<feature type="region of interest" description="Disordered" evidence="8">
    <location>
        <begin position="458"/>
        <end position="500"/>
    </location>
</feature>
<name>A0A162IAX7_9HYPO</name>
<dbReference type="GO" id="GO:0005634">
    <property type="term" value="C:nucleus"/>
    <property type="evidence" value="ECO:0007669"/>
    <property type="project" value="UniProtKB-SubCell"/>
</dbReference>
<dbReference type="GO" id="GO:0000981">
    <property type="term" value="F:DNA-binding transcription factor activity, RNA polymerase II-specific"/>
    <property type="evidence" value="ECO:0007669"/>
    <property type="project" value="InterPro"/>
</dbReference>
<comment type="caution">
    <text evidence="10">The sequence shown here is derived from an EMBL/GenBank/DDBJ whole genome shotgun (WGS) entry which is preliminary data.</text>
</comment>
<evidence type="ECO:0000256" key="6">
    <source>
        <dbReference type="ARBA" id="ARBA00023242"/>
    </source>
</evidence>
<protein>
    <submittedName>
        <fullName evidence="10">Zinc finger, C2H2-type/integrase, DNA-binding protein</fullName>
    </submittedName>
</protein>
<keyword evidence="11" id="KW-1185">Reference proteome</keyword>
<keyword evidence="6" id="KW-0539">Nucleus</keyword>
<dbReference type="PANTHER" id="PTHR40626">
    <property type="entry name" value="MIP31509P"/>
    <property type="match status" value="1"/>
</dbReference>
<dbReference type="GO" id="GO:0006351">
    <property type="term" value="P:DNA-templated transcription"/>
    <property type="evidence" value="ECO:0007669"/>
    <property type="project" value="InterPro"/>
</dbReference>
<evidence type="ECO:0000256" key="7">
    <source>
        <dbReference type="PROSITE-ProRule" id="PRU00042"/>
    </source>
</evidence>